<dbReference type="PANTHER" id="PTHR22796:SF1">
    <property type="entry name" value="VWFA DOMAIN-CONTAINING PROTEIN"/>
    <property type="match status" value="1"/>
</dbReference>
<proteinExistence type="predicted"/>
<dbReference type="PROSITE" id="PS51717">
    <property type="entry name" value="G_VLIG"/>
    <property type="match status" value="1"/>
</dbReference>
<dbReference type="InterPro" id="IPR027417">
    <property type="entry name" value="P-loop_NTPase"/>
</dbReference>
<gene>
    <name evidence="2" type="ORF">DERYTH_LOCUS24253</name>
</gene>
<dbReference type="SUPFAM" id="SSF52540">
    <property type="entry name" value="P-loop containing nucleoside triphosphate hydrolases"/>
    <property type="match status" value="1"/>
</dbReference>
<protein>
    <submittedName>
        <fullName evidence="2">4786_t:CDS:1</fullName>
    </submittedName>
</protein>
<dbReference type="GO" id="GO:0005525">
    <property type="term" value="F:GTP binding"/>
    <property type="evidence" value="ECO:0007669"/>
    <property type="project" value="InterPro"/>
</dbReference>
<sequence>LGGSLQLTEGIETPESQLLIEFIKKKTCHYIKMEVMQLQRKQSSDGYKIFQENHELQYLMELYINTLKLPLAKRRRALAHIEKEVSMLSSIESSDARNRAMLKRDELRKSSLAENEKKVKSEIAKIWAEIDNMSLGLEHFFREFGQIYKIISVKDQRAEIMKLPEFYAELLISGHTIELLDGDTGTISEAWFSAICKHIHKSKPNLRIFVISILGLQSSGKSTLLNALFACRFAVSVGRCTRGLFMRLLFLDEDLSNQLGVDAFVLIDTEGLGAPEKMNEPESEKKDRILATFAMGVSNLTILNVLGESTRDLTEILQIAIVTMARLEKADMAPDILMVQHISERNKAKLSEPEEKFREALREALRIADEQDTVMGISSIKCLQILDERIKKGQLLRQFRPFKNGATAHAPPSRQYHEDIVGLYNSILEDCKNSQGKIEFVKW</sequence>
<accession>A0A9N9K037</accession>
<feature type="domain" description="VLIG-type G" evidence="1">
    <location>
        <begin position="205"/>
        <end position="443"/>
    </location>
</feature>
<dbReference type="Pfam" id="PF25683">
    <property type="entry name" value="URGCP_GTPase"/>
    <property type="match status" value="1"/>
</dbReference>
<feature type="non-terminal residue" evidence="2">
    <location>
        <position position="1"/>
    </location>
</feature>
<dbReference type="InterPro" id="IPR030383">
    <property type="entry name" value="G_VLIG_dom"/>
</dbReference>
<evidence type="ECO:0000313" key="2">
    <source>
        <dbReference type="EMBL" id="CAG8805274.1"/>
    </source>
</evidence>
<dbReference type="AlphaFoldDB" id="A0A9N9K037"/>
<dbReference type="EMBL" id="CAJVPY010039936">
    <property type="protein sequence ID" value="CAG8805274.1"/>
    <property type="molecule type" value="Genomic_DNA"/>
</dbReference>
<dbReference type="Proteomes" id="UP000789405">
    <property type="component" value="Unassembled WGS sequence"/>
</dbReference>
<dbReference type="Gene3D" id="3.40.50.300">
    <property type="entry name" value="P-loop containing nucleotide triphosphate hydrolases"/>
    <property type="match status" value="1"/>
</dbReference>
<reference evidence="2" key="1">
    <citation type="submission" date="2021-06" db="EMBL/GenBank/DDBJ databases">
        <authorList>
            <person name="Kallberg Y."/>
            <person name="Tangrot J."/>
            <person name="Rosling A."/>
        </authorList>
    </citation>
    <scope>NUCLEOTIDE SEQUENCE</scope>
    <source>
        <strain evidence="2">MA453B</strain>
    </source>
</reference>
<comment type="caution">
    <text evidence="2">The sequence shown here is derived from an EMBL/GenBank/DDBJ whole genome shotgun (WGS) entry which is preliminary data.</text>
</comment>
<evidence type="ECO:0000313" key="3">
    <source>
        <dbReference type="Proteomes" id="UP000789405"/>
    </source>
</evidence>
<keyword evidence="3" id="KW-1185">Reference proteome</keyword>
<feature type="non-terminal residue" evidence="2">
    <location>
        <position position="443"/>
    </location>
</feature>
<dbReference type="PANTHER" id="PTHR22796">
    <property type="entry name" value="URG4-RELATED"/>
    <property type="match status" value="1"/>
</dbReference>
<name>A0A9N9K037_9GLOM</name>
<dbReference type="OrthoDB" id="1597724at2759"/>
<evidence type="ECO:0000259" key="1">
    <source>
        <dbReference type="PROSITE" id="PS51717"/>
    </source>
</evidence>
<organism evidence="2 3">
    <name type="scientific">Dentiscutata erythropus</name>
    <dbReference type="NCBI Taxonomy" id="1348616"/>
    <lineage>
        <taxon>Eukaryota</taxon>
        <taxon>Fungi</taxon>
        <taxon>Fungi incertae sedis</taxon>
        <taxon>Mucoromycota</taxon>
        <taxon>Glomeromycotina</taxon>
        <taxon>Glomeromycetes</taxon>
        <taxon>Diversisporales</taxon>
        <taxon>Gigasporaceae</taxon>
        <taxon>Dentiscutata</taxon>
    </lineage>
</organism>